<organism evidence="3 4">
    <name type="scientific">Metschnikowia pulcherrima</name>
    <dbReference type="NCBI Taxonomy" id="27326"/>
    <lineage>
        <taxon>Eukaryota</taxon>
        <taxon>Fungi</taxon>
        <taxon>Dikarya</taxon>
        <taxon>Ascomycota</taxon>
        <taxon>Saccharomycotina</taxon>
        <taxon>Pichiomycetes</taxon>
        <taxon>Metschnikowiaceae</taxon>
        <taxon>Metschnikowia</taxon>
    </lineage>
</organism>
<sequence length="490" mass="54436">MNHPSVYLKMRTASESPQFRISADRAISLHDQTHEFTAIYRDQIPRDALHQLSKNSALLLLVGPASSGKTTSLFEILSYFANLGAHVLFNASEIYKNSTFDDLLDDSVSRKYLISIPLDTQLKKRSLDLRLVARLMKQLASKAMLENAQPGPSCLLVNLYIDSKVLTVADVDDAEILNTHTSKNASTFSGSSESRSALPRSGSDRSQNSLASIFRRRQSAANVSFLVHLDQGGSQDVIQTSLTNASQVVSNFSMGKPKAPRSVLPLVASTRMPNYARPTVSSSTPTKPLSTFRVSKPVRSRAPIQKLLQKELVSRQRVVLRPQSASVSPSYNPRQLQSLQKIVDRLLSQLSQEKSRYLASIRSLQTEVRQVRQESLASLREDLTNARMGLERVSRDLDARVEQSQSLDGQLSELKSEKSQLDVKLSEVTQMLDEQSRELARSRELSAEEKRGLASAFESELKVMREETSSVGGEDYTIDKSKRCSGSKNC</sequence>
<dbReference type="Proteomes" id="UP000649328">
    <property type="component" value="Unassembled WGS sequence"/>
</dbReference>
<evidence type="ECO:0000256" key="1">
    <source>
        <dbReference type="SAM" id="Coils"/>
    </source>
</evidence>
<gene>
    <name evidence="3" type="ORF">HF325_002726</name>
</gene>
<reference evidence="3" key="1">
    <citation type="submission" date="2020-10" db="EMBL/GenBank/DDBJ databases">
        <title>The Whole-Genome Sequence of Metschnikowia persimmonesis, a Novel Endophytic Yeast Species Isolated from Medicinal Plant Diospyros kaki Thumb.</title>
        <authorList>
            <person name="Rahmat E."/>
            <person name="Kang Y."/>
        </authorList>
    </citation>
    <scope>NUCLEOTIDE SEQUENCE</scope>
    <source>
        <strain evidence="3">KIOM G15050</strain>
    </source>
</reference>
<evidence type="ECO:0000313" key="3">
    <source>
        <dbReference type="EMBL" id="KAF8003481.1"/>
    </source>
</evidence>
<feature type="coiled-coil region" evidence="1">
    <location>
        <begin position="411"/>
        <end position="445"/>
    </location>
</feature>
<evidence type="ECO:0000256" key="2">
    <source>
        <dbReference type="SAM" id="MobiDB-lite"/>
    </source>
</evidence>
<keyword evidence="1" id="KW-0175">Coiled coil</keyword>
<dbReference type="OrthoDB" id="4089164at2759"/>
<feature type="coiled-coil region" evidence="1">
    <location>
        <begin position="336"/>
        <end position="374"/>
    </location>
</feature>
<evidence type="ECO:0000313" key="4">
    <source>
        <dbReference type="Proteomes" id="UP000649328"/>
    </source>
</evidence>
<name>A0A8H7GVN5_9ASCO</name>
<comment type="caution">
    <text evidence="3">The sequence shown here is derived from an EMBL/GenBank/DDBJ whole genome shotgun (WGS) entry which is preliminary data.</text>
</comment>
<feature type="region of interest" description="Disordered" evidence="2">
    <location>
        <begin position="183"/>
        <end position="208"/>
    </location>
</feature>
<dbReference type="AlphaFoldDB" id="A0A8H7GVN5"/>
<proteinExistence type="predicted"/>
<protein>
    <submittedName>
        <fullName evidence="3">Uncharacterized protein</fullName>
    </submittedName>
</protein>
<feature type="region of interest" description="Disordered" evidence="2">
    <location>
        <begin position="466"/>
        <end position="490"/>
    </location>
</feature>
<keyword evidence="4" id="KW-1185">Reference proteome</keyword>
<dbReference type="EMBL" id="JACBPP010000003">
    <property type="protein sequence ID" value="KAF8003481.1"/>
    <property type="molecule type" value="Genomic_DNA"/>
</dbReference>
<feature type="compositionally biased region" description="Polar residues" evidence="2">
    <location>
        <begin position="183"/>
        <end position="195"/>
    </location>
</feature>
<accession>A0A8H7GVN5</accession>